<dbReference type="Proteomes" id="UP000092154">
    <property type="component" value="Unassembled WGS sequence"/>
</dbReference>
<organism evidence="1 2">
    <name type="scientific">Rhizopogon vinicolor AM-OR11-026</name>
    <dbReference type="NCBI Taxonomy" id="1314800"/>
    <lineage>
        <taxon>Eukaryota</taxon>
        <taxon>Fungi</taxon>
        <taxon>Dikarya</taxon>
        <taxon>Basidiomycota</taxon>
        <taxon>Agaricomycotina</taxon>
        <taxon>Agaricomycetes</taxon>
        <taxon>Agaricomycetidae</taxon>
        <taxon>Boletales</taxon>
        <taxon>Suillineae</taxon>
        <taxon>Rhizopogonaceae</taxon>
        <taxon>Rhizopogon</taxon>
    </lineage>
</organism>
<dbReference type="EMBL" id="KV448592">
    <property type="protein sequence ID" value="OAX34592.1"/>
    <property type="molecule type" value="Genomic_DNA"/>
</dbReference>
<reference evidence="1 2" key="1">
    <citation type="submission" date="2016-06" db="EMBL/GenBank/DDBJ databases">
        <title>Comparative genomics of the ectomycorrhizal sister species Rhizopogon vinicolor and Rhizopogon vesiculosus (Basidiomycota: Boletales) reveals a divergence of the mating type B locus.</title>
        <authorList>
            <consortium name="DOE Joint Genome Institute"/>
            <person name="Mujic A.B."/>
            <person name="Kuo A."/>
            <person name="Tritt A."/>
            <person name="Lipzen A."/>
            <person name="Chen C."/>
            <person name="Johnson J."/>
            <person name="Sharma A."/>
            <person name="Barry K."/>
            <person name="Grigoriev I.V."/>
            <person name="Spatafora J.W."/>
        </authorList>
    </citation>
    <scope>NUCLEOTIDE SEQUENCE [LARGE SCALE GENOMIC DNA]</scope>
    <source>
        <strain evidence="1 2">AM-OR11-026</strain>
    </source>
</reference>
<gene>
    <name evidence="1" type="ORF">K503DRAFT_433993</name>
</gene>
<proteinExistence type="predicted"/>
<evidence type="ECO:0000313" key="2">
    <source>
        <dbReference type="Proteomes" id="UP000092154"/>
    </source>
</evidence>
<dbReference type="InParanoid" id="A0A1B7MPQ4"/>
<dbReference type="AlphaFoldDB" id="A0A1B7MPQ4"/>
<evidence type="ECO:0000313" key="1">
    <source>
        <dbReference type="EMBL" id="OAX34592.1"/>
    </source>
</evidence>
<protein>
    <submittedName>
        <fullName evidence="1">Uncharacterized protein</fullName>
    </submittedName>
</protein>
<name>A0A1B7MPQ4_9AGAM</name>
<sequence length="115" mass="13215">MGFSLVPNSSTWKPPRCWVTRLHDMAFSRVIRASREWRVETHPSHCESDDARTLTAVMVGQIVTIGTMMTDRLLWTMAITHLASRIAWCSMTQETPQHHVRQSLTLMRLDGTGRH</sequence>
<keyword evidence="2" id="KW-1185">Reference proteome</keyword>
<accession>A0A1B7MPQ4</accession>